<dbReference type="EMBL" id="FOHT01000001">
    <property type="protein sequence ID" value="SES67707.1"/>
    <property type="molecule type" value="Genomic_DNA"/>
</dbReference>
<protein>
    <recommendedName>
        <fullName evidence="3">DUF4835 domain-containing protein</fullName>
    </recommendedName>
</protein>
<evidence type="ECO:0000313" key="2">
    <source>
        <dbReference type="Proteomes" id="UP000181981"/>
    </source>
</evidence>
<gene>
    <name evidence="1" type="ORF">SAMN05444285_101164</name>
</gene>
<reference evidence="1 2" key="1">
    <citation type="submission" date="2016-10" db="EMBL/GenBank/DDBJ databases">
        <authorList>
            <person name="de Groot N.N."/>
        </authorList>
    </citation>
    <scope>NUCLEOTIDE SEQUENCE [LARGE SCALE GENOMIC DNA]</scope>
    <source>
        <strain evidence="1 2">DSM 25947</strain>
    </source>
</reference>
<organism evidence="1 2">
    <name type="scientific">Draconibacterium orientale</name>
    <dbReference type="NCBI Taxonomy" id="1168034"/>
    <lineage>
        <taxon>Bacteria</taxon>
        <taxon>Pseudomonadati</taxon>
        <taxon>Bacteroidota</taxon>
        <taxon>Bacteroidia</taxon>
        <taxon>Marinilabiliales</taxon>
        <taxon>Prolixibacteraceae</taxon>
        <taxon>Draconibacterium</taxon>
    </lineage>
</organism>
<proteinExistence type="predicted"/>
<dbReference type="InterPro" id="IPR032274">
    <property type="entry name" value="DUF4835"/>
</dbReference>
<dbReference type="Pfam" id="PF16119">
    <property type="entry name" value="DUF4835"/>
    <property type="match status" value="1"/>
</dbReference>
<name>A0A1H9YFF9_9BACT</name>
<sequence length="303" mass="35586">MIKQIVIALFFLFIFIGEGVAQELRCNVTVSARGIQGANQNLFRTMQSDLYDFMNNRKWTDHVYSYDEKIRCNILIRLDEQISADEFKGSIQVQLTRPIFNTSYTSTVLNIKDNDFHCKYVEFQPLEFNETSNRDNLTNIMAFYAYVILGFDYDTFSEEGGTEYFQKAQAIVNNSQNARERGWKAFESERNRYWLIENVLNKSYSSFRTCMYNYHRNGLDLMSDKVEEGRANIADALRDIQKVFRRRPSTYILQMFFDAKADELVNVFSQSFPDERNRVMAILNEVDPSNGRKYEKIAENEGF</sequence>
<evidence type="ECO:0008006" key="3">
    <source>
        <dbReference type="Google" id="ProtNLM"/>
    </source>
</evidence>
<dbReference type="Proteomes" id="UP000181981">
    <property type="component" value="Unassembled WGS sequence"/>
</dbReference>
<dbReference type="OrthoDB" id="9773381at2"/>
<evidence type="ECO:0000313" key="1">
    <source>
        <dbReference type="EMBL" id="SES67707.1"/>
    </source>
</evidence>
<dbReference type="RefSeq" id="WP_038561337.1">
    <property type="nucleotide sequence ID" value="NZ_FOHT01000001.1"/>
</dbReference>
<dbReference type="AlphaFoldDB" id="A0A1H9YFF9"/>
<accession>A0A1H9YFF9</accession>